<keyword evidence="2" id="KW-1185">Reference proteome</keyword>
<dbReference type="Proteomes" id="UP000822688">
    <property type="component" value="Chromosome 2"/>
</dbReference>
<protein>
    <submittedName>
        <fullName evidence="1">Uncharacterized protein</fullName>
    </submittedName>
</protein>
<sequence length="54" mass="6283">MTFLRHYQQRYARILDLPSFGVVSMEALFEKVKDVAVMKEKLGNGGKRFYLMAV</sequence>
<name>A0A8T0IQF2_CERPU</name>
<dbReference type="EMBL" id="CM026422">
    <property type="protein sequence ID" value="KAG0585980.1"/>
    <property type="molecule type" value="Genomic_DNA"/>
</dbReference>
<reference evidence="1" key="1">
    <citation type="submission" date="2020-06" db="EMBL/GenBank/DDBJ databases">
        <title>WGS assembly of Ceratodon purpureus strain R40.</title>
        <authorList>
            <person name="Carey S.B."/>
            <person name="Jenkins J."/>
            <person name="Shu S."/>
            <person name="Lovell J.T."/>
            <person name="Sreedasyam A."/>
            <person name="Maumus F."/>
            <person name="Tiley G.P."/>
            <person name="Fernandez-Pozo N."/>
            <person name="Barry K."/>
            <person name="Chen C."/>
            <person name="Wang M."/>
            <person name="Lipzen A."/>
            <person name="Daum C."/>
            <person name="Saski C.A."/>
            <person name="Payton A.C."/>
            <person name="Mcbreen J.C."/>
            <person name="Conrad R.E."/>
            <person name="Kollar L.M."/>
            <person name="Olsson S."/>
            <person name="Huttunen S."/>
            <person name="Landis J.B."/>
            <person name="Wickett N.J."/>
            <person name="Johnson M.G."/>
            <person name="Rensing S.A."/>
            <person name="Grimwood J."/>
            <person name="Schmutz J."/>
            <person name="Mcdaniel S.F."/>
        </authorList>
    </citation>
    <scope>NUCLEOTIDE SEQUENCE</scope>
    <source>
        <strain evidence="1">R40</strain>
    </source>
</reference>
<dbReference type="AlphaFoldDB" id="A0A8T0IQF2"/>
<comment type="caution">
    <text evidence="1">The sequence shown here is derived from an EMBL/GenBank/DDBJ whole genome shotgun (WGS) entry which is preliminary data.</text>
</comment>
<accession>A0A8T0IQF2</accession>
<proteinExistence type="predicted"/>
<evidence type="ECO:0000313" key="2">
    <source>
        <dbReference type="Proteomes" id="UP000822688"/>
    </source>
</evidence>
<gene>
    <name evidence="1" type="ORF">KC19_2G053800</name>
</gene>
<evidence type="ECO:0000313" key="1">
    <source>
        <dbReference type="EMBL" id="KAG0585980.1"/>
    </source>
</evidence>
<organism evidence="1 2">
    <name type="scientific">Ceratodon purpureus</name>
    <name type="common">Fire moss</name>
    <name type="synonym">Dicranum purpureum</name>
    <dbReference type="NCBI Taxonomy" id="3225"/>
    <lineage>
        <taxon>Eukaryota</taxon>
        <taxon>Viridiplantae</taxon>
        <taxon>Streptophyta</taxon>
        <taxon>Embryophyta</taxon>
        <taxon>Bryophyta</taxon>
        <taxon>Bryophytina</taxon>
        <taxon>Bryopsida</taxon>
        <taxon>Dicranidae</taxon>
        <taxon>Pseudoditrichales</taxon>
        <taxon>Ditrichaceae</taxon>
        <taxon>Ceratodon</taxon>
    </lineage>
</organism>